<comment type="caution">
    <text evidence="2">The sequence shown here is derived from an EMBL/GenBank/DDBJ whole genome shotgun (WGS) entry which is preliminary data.</text>
</comment>
<keyword evidence="3" id="KW-1185">Reference proteome</keyword>
<evidence type="ECO:0000313" key="2">
    <source>
        <dbReference type="EMBL" id="NYG06238.1"/>
    </source>
</evidence>
<gene>
    <name evidence="2" type="ORF">BJ986_000725</name>
</gene>
<protein>
    <submittedName>
        <fullName evidence="2">Uncharacterized protein</fullName>
    </submittedName>
</protein>
<name>A0A852WB10_9MICO</name>
<accession>A0A852WB10</accession>
<dbReference type="RefSeq" id="WP_179420756.1">
    <property type="nucleotide sequence ID" value="NZ_JACCAB010000001.1"/>
</dbReference>
<dbReference type="Proteomes" id="UP000573599">
    <property type="component" value="Unassembled WGS sequence"/>
</dbReference>
<evidence type="ECO:0000256" key="1">
    <source>
        <dbReference type="SAM" id="MobiDB-lite"/>
    </source>
</evidence>
<organism evidence="2 3">
    <name type="scientific">Pedococcus badiiscoriae</name>
    <dbReference type="NCBI Taxonomy" id="642776"/>
    <lineage>
        <taxon>Bacteria</taxon>
        <taxon>Bacillati</taxon>
        <taxon>Actinomycetota</taxon>
        <taxon>Actinomycetes</taxon>
        <taxon>Micrococcales</taxon>
        <taxon>Intrasporangiaceae</taxon>
        <taxon>Pedococcus</taxon>
    </lineage>
</organism>
<dbReference type="EMBL" id="JACCAB010000001">
    <property type="protein sequence ID" value="NYG06238.1"/>
    <property type="molecule type" value="Genomic_DNA"/>
</dbReference>
<reference evidence="2 3" key="1">
    <citation type="submission" date="2020-07" db="EMBL/GenBank/DDBJ databases">
        <title>Sequencing the genomes of 1000 actinobacteria strains.</title>
        <authorList>
            <person name="Klenk H.-P."/>
        </authorList>
    </citation>
    <scope>NUCLEOTIDE SEQUENCE [LARGE SCALE GENOMIC DNA]</scope>
    <source>
        <strain evidence="2 3">DSM 23987</strain>
    </source>
</reference>
<sequence>MTRPLWAGMPGAALAGGRGRCLGDQLTAYADRAMDDATLLRWDRHLVVCQCCRGAVEEERRVLAALRSSLGSPVPGDLRGMLLALGAQTSDRAPDGSAPTRRPMLPPIPVAPVRVVDRGAPAQHRSAGRATVYAGLAAGATAAAALSLVVTGGVGPTNPPAAPAVQRARPSTPGYANASFTVPGLGAAAFATRVTPAVGTVRGRSAQSSP</sequence>
<dbReference type="AlphaFoldDB" id="A0A852WB10"/>
<proteinExistence type="predicted"/>
<feature type="region of interest" description="Disordered" evidence="1">
    <location>
        <begin position="89"/>
        <end position="108"/>
    </location>
</feature>
<evidence type="ECO:0000313" key="3">
    <source>
        <dbReference type="Proteomes" id="UP000573599"/>
    </source>
</evidence>